<evidence type="ECO:0000313" key="5">
    <source>
        <dbReference type="Proteomes" id="UP000807342"/>
    </source>
</evidence>
<dbReference type="InterPro" id="IPR001623">
    <property type="entry name" value="DnaJ_domain"/>
</dbReference>
<feature type="compositionally biased region" description="Basic and acidic residues" evidence="2">
    <location>
        <begin position="430"/>
        <end position="439"/>
    </location>
</feature>
<evidence type="ECO:0000259" key="3">
    <source>
        <dbReference type="PROSITE" id="PS50076"/>
    </source>
</evidence>
<dbReference type="PANTHER" id="PTHR45006:SF1">
    <property type="entry name" value="DNAJ-LIKE PROTEIN 1"/>
    <property type="match status" value="1"/>
</dbReference>
<gene>
    <name evidence="4" type="ORF">P691DRAFT_809814</name>
</gene>
<dbReference type="InterPro" id="IPR036869">
    <property type="entry name" value="J_dom_sf"/>
</dbReference>
<comment type="caution">
    <text evidence="4">The sequence shown here is derived from an EMBL/GenBank/DDBJ whole genome shotgun (WGS) entry which is preliminary data.</text>
</comment>
<dbReference type="Proteomes" id="UP000807342">
    <property type="component" value="Unassembled WGS sequence"/>
</dbReference>
<dbReference type="GO" id="GO:0005829">
    <property type="term" value="C:cytosol"/>
    <property type="evidence" value="ECO:0007669"/>
    <property type="project" value="TreeGrafter"/>
</dbReference>
<dbReference type="SMART" id="SM00271">
    <property type="entry name" value="DnaJ"/>
    <property type="match status" value="1"/>
</dbReference>
<feature type="region of interest" description="Disordered" evidence="2">
    <location>
        <begin position="143"/>
        <end position="201"/>
    </location>
</feature>
<dbReference type="Gene3D" id="1.10.287.110">
    <property type="entry name" value="DnaJ domain"/>
    <property type="match status" value="1"/>
</dbReference>
<feature type="region of interest" description="Disordered" evidence="2">
    <location>
        <begin position="425"/>
        <end position="480"/>
    </location>
</feature>
<dbReference type="SUPFAM" id="SSF46565">
    <property type="entry name" value="Chaperone J-domain"/>
    <property type="match status" value="1"/>
</dbReference>
<name>A0A9P6CAL8_9AGAR</name>
<dbReference type="InterPro" id="IPR052814">
    <property type="entry name" value="Peroxisomal_DnaJ"/>
</dbReference>
<organism evidence="4 5">
    <name type="scientific">Macrolepiota fuliginosa MF-IS2</name>
    <dbReference type="NCBI Taxonomy" id="1400762"/>
    <lineage>
        <taxon>Eukaryota</taxon>
        <taxon>Fungi</taxon>
        <taxon>Dikarya</taxon>
        <taxon>Basidiomycota</taxon>
        <taxon>Agaricomycotina</taxon>
        <taxon>Agaricomycetes</taxon>
        <taxon>Agaricomycetidae</taxon>
        <taxon>Agaricales</taxon>
        <taxon>Agaricineae</taxon>
        <taxon>Agaricaceae</taxon>
        <taxon>Macrolepiota</taxon>
    </lineage>
</organism>
<proteinExistence type="predicted"/>
<dbReference type="AlphaFoldDB" id="A0A9P6CAL8"/>
<dbReference type="InterPro" id="IPR018253">
    <property type="entry name" value="DnaJ_domain_CS"/>
</dbReference>
<feature type="compositionally biased region" description="Pro residues" evidence="2">
    <location>
        <begin position="167"/>
        <end position="177"/>
    </location>
</feature>
<dbReference type="InterPro" id="IPR026894">
    <property type="entry name" value="DnaJ_X"/>
</dbReference>
<dbReference type="OrthoDB" id="552049at2759"/>
<accession>A0A9P6CAL8</accession>
<feature type="domain" description="J" evidence="3">
    <location>
        <begin position="7"/>
        <end position="71"/>
    </location>
</feature>
<dbReference type="Pfam" id="PF14308">
    <property type="entry name" value="DnaJ-X"/>
    <property type="match status" value="1"/>
</dbReference>
<dbReference type="PANTHER" id="PTHR45006">
    <property type="entry name" value="DNAJ-LIKE PROTEIN 1"/>
    <property type="match status" value="1"/>
</dbReference>
<protein>
    <submittedName>
        <fullName evidence="4">DnaJ-domain-containing protein</fullName>
    </submittedName>
</protein>
<reference evidence="4" key="1">
    <citation type="submission" date="2020-11" db="EMBL/GenBank/DDBJ databases">
        <authorList>
            <consortium name="DOE Joint Genome Institute"/>
            <person name="Ahrendt S."/>
            <person name="Riley R."/>
            <person name="Andreopoulos W."/>
            <person name="Labutti K."/>
            <person name="Pangilinan J."/>
            <person name="Ruiz-Duenas F.J."/>
            <person name="Barrasa J.M."/>
            <person name="Sanchez-Garcia M."/>
            <person name="Camarero S."/>
            <person name="Miyauchi S."/>
            <person name="Serrano A."/>
            <person name="Linde D."/>
            <person name="Babiker R."/>
            <person name="Drula E."/>
            <person name="Ayuso-Fernandez I."/>
            <person name="Pacheco R."/>
            <person name="Padilla G."/>
            <person name="Ferreira P."/>
            <person name="Barriuso J."/>
            <person name="Kellner H."/>
            <person name="Castanera R."/>
            <person name="Alfaro M."/>
            <person name="Ramirez L."/>
            <person name="Pisabarro A.G."/>
            <person name="Kuo A."/>
            <person name="Tritt A."/>
            <person name="Lipzen A."/>
            <person name="He G."/>
            <person name="Yan M."/>
            <person name="Ng V."/>
            <person name="Cullen D."/>
            <person name="Martin F."/>
            <person name="Rosso M.-N."/>
            <person name="Henrissat B."/>
            <person name="Hibbett D."/>
            <person name="Martinez A.T."/>
            <person name="Grigoriev I.V."/>
        </authorList>
    </citation>
    <scope>NUCLEOTIDE SEQUENCE</scope>
    <source>
        <strain evidence="4">MF-IS2</strain>
    </source>
</reference>
<feature type="compositionally biased region" description="Low complexity" evidence="2">
    <location>
        <begin position="182"/>
        <end position="197"/>
    </location>
</feature>
<dbReference type="PROSITE" id="PS00636">
    <property type="entry name" value="DNAJ_1"/>
    <property type="match status" value="1"/>
</dbReference>
<dbReference type="Pfam" id="PF00226">
    <property type="entry name" value="DnaJ"/>
    <property type="match status" value="1"/>
</dbReference>
<keyword evidence="1" id="KW-0175">Coiled coil</keyword>
<dbReference type="CDD" id="cd06257">
    <property type="entry name" value="DnaJ"/>
    <property type="match status" value="1"/>
</dbReference>
<evidence type="ECO:0000313" key="4">
    <source>
        <dbReference type="EMBL" id="KAF9454269.1"/>
    </source>
</evidence>
<dbReference type="EMBL" id="MU151055">
    <property type="protein sequence ID" value="KAF9454269.1"/>
    <property type="molecule type" value="Genomic_DNA"/>
</dbReference>
<feature type="coiled-coil region" evidence="1">
    <location>
        <begin position="205"/>
        <end position="244"/>
    </location>
</feature>
<dbReference type="PROSITE" id="PS50076">
    <property type="entry name" value="DNAJ_2"/>
    <property type="match status" value="1"/>
</dbReference>
<dbReference type="PRINTS" id="PR00625">
    <property type="entry name" value="JDOMAIN"/>
</dbReference>
<dbReference type="GO" id="GO:0016558">
    <property type="term" value="P:protein import into peroxisome matrix"/>
    <property type="evidence" value="ECO:0007669"/>
    <property type="project" value="TreeGrafter"/>
</dbReference>
<keyword evidence="5" id="KW-1185">Reference proteome</keyword>
<evidence type="ECO:0000256" key="1">
    <source>
        <dbReference type="SAM" id="Coils"/>
    </source>
</evidence>
<sequence>MPPVETEYYDLLGVPVDADDVALKKGYRKAAMKYHPDKNPSPEAEEIFKEISKAYQVLSDSNLRAVYDKNGKKMMEKEGTEIKMDDAAGFFANIFGGDRFVDFIGEITIMKEMTNAATNMMSDEEKADIERQLNQQYNANKPEAAAVGGGSPTTDSAPGAHAETQPQPGPSTTPPQPSAIVSASASGTASPTAAEGAHGLSPEDLAQQRAQLREKQRLHREKVREQEEERRKAMRERIKTLTEKLVERLRPYVEAKDPGGINDAETKAWLVKLEKEAEDLKLESFGVELLHAIGHVYVMKGTTYLKSKKLLGIPGFWSKMKEKGSVAKDMWGVLGSALSVRDVLQEMEKVQLKGEAGEEELRALEMDMTGKMLLASWRGARLEVIQVLREVVDNVLKEPKASDQVLLNRAKGLIEMGKLFKLTQPDESDEERRELERLVAEAAKPKPKHKSKSGIRSPPQQQTVKESEGPTATAGPTASS</sequence>
<evidence type="ECO:0000256" key="2">
    <source>
        <dbReference type="SAM" id="MobiDB-lite"/>
    </source>
</evidence>